<evidence type="ECO:0000313" key="4">
    <source>
        <dbReference type="Proteomes" id="UP000245396"/>
    </source>
</evidence>
<sequence length="793" mass="83733">MVSDANLAVGFELRVRDVERQIARVNKSLANGMRQAENRAAKASTSVSRSLSFMGKEVEGHLAGMGARLGPLGSGISALGTAGTVAAAGIGALVLGLTAGMSSAAQAETIFRRLDAVLKLAGNAAGMTAGQIDGFAKDLERATGIAATEINAAAAALATYTNISGERFKGIIKLSTDMVAVYGGNLREWSDKIARAIDDPIQGFAALKRAGFQLTDAQLETVEAMRKVGDVAGYQTEMVKILSDSLGGAAGAQNQGMAGAAIRAKNAVGAFLEEMARWSLIRGPVEGTLNAIASGLDGLAAKAERMRNLEVDVGFNVVTKNRELFDFEDRLQKMQDANVRQPGTFAPEQLDAVRQQKERLEREIDDLIQRGHKEVAELTKVETGERVAQWGAATDLIKDNATAAEEAGKIYLTTREKLAALGQGYDDTKTKIAQARDLWKESGAGLAAMTAEEKAAYDARGKAIDEWAAAELNAFQRHQAALQKQIESEAKRGASARATRDEVRSLISDLEHELSIIGQSSTAQRISNELRRLGAKATQDQKDQIAGLITKIDAQKESQEAANKAQKDFNDGMQQLESDAVDALGQVIAGTENAADAFKRLAIEIVKSAITGKGAYADFFAALTKGSGGGLSGILGSLFGGGGSPNFAALSASGKYLFDEGGYTGPGGVKQPAGVVHKGEVVFSQKDVARHGGVAAVEAIRRGMAGYAAGGPVGLPTMPTMPQIRMPTMPKLDSVRAANQQPIVVNFSPNIDARGASVEAVARLEQVMARQKRDFEANVINTIRSANRRGVKY</sequence>
<proteinExistence type="predicted"/>
<dbReference type="EMBL" id="QGGG01000004">
    <property type="protein sequence ID" value="PWJ84868.1"/>
    <property type="molecule type" value="Genomic_DNA"/>
</dbReference>
<dbReference type="Proteomes" id="UP000245396">
    <property type="component" value="Unassembled WGS sequence"/>
</dbReference>
<keyword evidence="1" id="KW-0175">Coiled coil</keyword>
<gene>
    <name evidence="3" type="ORF">C7441_104136</name>
</gene>
<dbReference type="OrthoDB" id="38641at2"/>
<protein>
    <submittedName>
        <fullName evidence="3">Phage-related minor tail protein</fullName>
    </submittedName>
</protein>
<feature type="domain" description="Bacteriophage tail tape measure N-terminal" evidence="2">
    <location>
        <begin position="63"/>
        <end position="222"/>
    </location>
</feature>
<evidence type="ECO:0000259" key="2">
    <source>
        <dbReference type="Pfam" id="PF06791"/>
    </source>
</evidence>
<dbReference type="AlphaFoldDB" id="A0A316C5P6"/>
<dbReference type="Pfam" id="PF06791">
    <property type="entry name" value="TMP_2"/>
    <property type="match status" value="1"/>
</dbReference>
<keyword evidence="4" id="KW-1185">Reference proteome</keyword>
<evidence type="ECO:0000313" key="3">
    <source>
        <dbReference type="EMBL" id="PWJ84868.1"/>
    </source>
</evidence>
<reference evidence="3 4" key="1">
    <citation type="submission" date="2018-05" db="EMBL/GenBank/DDBJ databases">
        <title>Genomic Encyclopedia of Type Strains, Phase IV (KMG-IV): sequencing the most valuable type-strain genomes for metagenomic binning, comparative biology and taxonomic classification.</title>
        <authorList>
            <person name="Goeker M."/>
        </authorList>
    </citation>
    <scope>NUCLEOTIDE SEQUENCE [LARGE SCALE GENOMIC DNA]</scope>
    <source>
        <strain evidence="3 4">DSM 6986</strain>
    </source>
</reference>
<dbReference type="InterPro" id="IPR009628">
    <property type="entry name" value="Phage_tape_measure_N"/>
</dbReference>
<dbReference type="RefSeq" id="WP_109612288.1">
    <property type="nucleotide sequence ID" value="NZ_QGGG01000004.1"/>
</dbReference>
<organism evidence="3 4">
    <name type="scientific">Pseudaminobacter salicylatoxidans</name>
    <dbReference type="NCBI Taxonomy" id="93369"/>
    <lineage>
        <taxon>Bacteria</taxon>
        <taxon>Pseudomonadati</taxon>
        <taxon>Pseudomonadota</taxon>
        <taxon>Alphaproteobacteria</taxon>
        <taxon>Hyphomicrobiales</taxon>
        <taxon>Phyllobacteriaceae</taxon>
        <taxon>Pseudaminobacter</taxon>
    </lineage>
</organism>
<feature type="coiled-coil region" evidence="1">
    <location>
        <begin position="350"/>
        <end position="377"/>
    </location>
</feature>
<comment type="caution">
    <text evidence="3">The sequence shown here is derived from an EMBL/GenBank/DDBJ whole genome shotgun (WGS) entry which is preliminary data.</text>
</comment>
<evidence type="ECO:0000256" key="1">
    <source>
        <dbReference type="SAM" id="Coils"/>
    </source>
</evidence>
<name>A0A316C5P6_PSESE</name>
<accession>A0A316C5P6</accession>